<evidence type="ECO:0000313" key="2">
    <source>
        <dbReference type="EMBL" id="SPV19716.1"/>
    </source>
</evidence>
<dbReference type="Gene3D" id="3.40.50.300">
    <property type="entry name" value="P-loop containing nucleotide triphosphate hydrolases"/>
    <property type="match status" value="1"/>
</dbReference>
<dbReference type="InterPro" id="IPR027417">
    <property type="entry name" value="P-loop_NTPase"/>
</dbReference>
<evidence type="ECO:0000259" key="1">
    <source>
        <dbReference type="Pfam" id="PF05729"/>
    </source>
</evidence>
<dbReference type="Pfam" id="PF05729">
    <property type="entry name" value="NACHT"/>
    <property type="match status" value="1"/>
</dbReference>
<evidence type="ECO:0000313" key="3">
    <source>
        <dbReference type="Proteomes" id="UP000250416"/>
    </source>
</evidence>
<dbReference type="CDD" id="cd00009">
    <property type="entry name" value="AAA"/>
    <property type="match status" value="1"/>
</dbReference>
<reference evidence="2 3" key="1">
    <citation type="submission" date="2018-06" db="EMBL/GenBank/DDBJ databases">
        <authorList>
            <consortium name="Pathogen Informatics"/>
            <person name="Doyle S."/>
        </authorList>
    </citation>
    <scope>NUCLEOTIDE SEQUENCE [LARGE SCALE GENOMIC DNA]</scope>
    <source>
        <strain evidence="2 3">NCTC10661</strain>
    </source>
</reference>
<dbReference type="EMBL" id="UARD01000014">
    <property type="protein sequence ID" value="SPV19716.1"/>
    <property type="molecule type" value="Genomic_DNA"/>
</dbReference>
<dbReference type="Proteomes" id="UP000250416">
    <property type="component" value="Unassembled WGS sequence"/>
</dbReference>
<gene>
    <name evidence="2" type="ORF">NCTC10661_03075</name>
</gene>
<dbReference type="SUPFAM" id="SSF52540">
    <property type="entry name" value="P-loop containing nucleoside triphosphate hydrolases"/>
    <property type="match status" value="1"/>
</dbReference>
<sequence length="1796" mass="199722">MTSPELTGGAGFTYEDAVAAYYLVALVGSTTAAGLASRVVERVAQQQADFGEPLDDIIVDAIGQADGTAMRMSLQVKRELTISSASSNSDFREVIQRSWQTLQKPDFREHVDRVGAIIGSVAEETFRSFTTVCEWARASDTIATFMMRFADGGNASASHRAVAEAVRQVAQDSATGPLSDDQLYRLFQHLTLIRFDFLQTGSTHEAEAVASLQRTLVASQVGRAGDLWNQLRQLARDGAGRSAAHTKASVLRALVSWRFNSATARAADMQNLRESTRHWLAQQADDIGGMHLDRQPLRDKLAAEMEAHRLTLIKGLPGTGKTVLLRDLVQRLATDGTTLFLTANRLAGRSWAEHARAIGLSITSIEPLLVEVAATGHATLFIDGLDRIAPEQRAVVTDLLGQLLTNPALVDWRVVATARDAGIEPLRNWVPGALLVSGGVGYVDVENLSSEEAVSLAETLPALRPLLTGGDERVRTLARRPFFAAVLARGFSRAAYPTDFAPQSEVELVDTWWSRGGYDSQAPQALARQRALVELAQHSAPDLGRNVRLRDLSATTQTVLPALEEDGLVQQVRIGHTAQFSHDIFFEWSFFHLLLDQSADWIDTLTAVGEPPALARVVELLSQATYSDREQWPRQLHVLEQVQVRPQWLRAWLVAPVFGARFAEQVDMFSTTLAANEHRLFGKLLVWMQAEKTTPNPLVLSGRLGSDDLEPAARIRLADLLGWPSDFLAWRRLLLWALEQLDSIPDTCLPDLVTLFETWQVAAADYPNPVSQRIVSQCASWLQAIDDRRHSRRFWHTDSGNDAEPRPRAPTNLETELRALVLRAARAYPDIVDTYLAKVIAIERRDDDFQEVMTYAPLLSSTHPALLAEVGRRWFMRELPDESVERWHDEAAERRRLREELRAIPPERRSRSDQMFLESPHFSHNGFSHHDWDRLSIGADHRGFFPASPEREPFHSLLANDPQTALALIRDVTNHAATAWRQLHRHWRDASTPLPLILTFPWGQQEFWGDDRHYAWFRGHGGPQVVECALMALEHWALAQAEAGRSLDEVIRQILEGHTSIAVVGVAVHLALRTPQASATTLALLGNLRLCRLDLQRKIQEPQLVTAGLIGFNGEIAAAAHHRAITESAQLPSRRRELRDLIPYFVLGSDIAMRDACRMALDDFPNRLEFAYEEEGSDANHVAGLRHTAELWSELGHIENYSTSPVPGRNDVVQISVSSPRHQAPEVQAALQQHVQISREMELWLWVEKCFSSSKWATGFTPDEAVARAKELTAVRANGQAQSLMPGSGFTDGAIAGTAAAITCYSDVATHSEWAATTIDHYRTTADEISEETFAGSVIPWHPKIFVAHALAAQIRAGNGQPINREALYRLVAHPLETVSLAALSGIASCWDRDQRFAWSGLNLGLRLAQLLPWQETPGMTPEARREAEENRRNAALIETWNEYQATGPLSPWVRPLPSWIHTPPSTISRRRRRADDEAEWQRSEDVWHNQYAAKILKLVPVAAAMATPAAATKYVDALEALVAWTLDTLNPTWRTEGRRGRERDDANLFEWQHQLGRSLAHVALHASETEMHDRLLHPILEQPDEIAMQLLEPFAEVLVCAGVLDAPQIQQDTLQLLTRVLERTLEHGDLQRSPYNDGRLGGFDLPELVKSLLFVSVEGAPGAERFANGQWGDLAQVMPLVDRLIRQAGWNPYVARQFVTLCERAGSTYPADTFADQVLAQMVDGWLPTGWKGTTIPASIAALVQAHADRQQPLPTALARKLLRVLDALIDLGDRRSAALQQSESFRGVRLAGPT</sequence>
<name>A0AAE8NET4_BURCE</name>
<feature type="domain" description="NACHT" evidence="1">
    <location>
        <begin position="309"/>
        <end position="456"/>
    </location>
</feature>
<proteinExistence type="predicted"/>
<organism evidence="2 3">
    <name type="scientific">Burkholderia cepacia</name>
    <name type="common">Pseudomonas cepacia</name>
    <dbReference type="NCBI Taxonomy" id="292"/>
    <lineage>
        <taxon>Bacteria</taxon>
        <taxon>Pseudomonadati</taxon>
        <taxon>Pseudomonadota</taxon>
        <taxon>Betaproteobacteria</taxon>
        <taxon>Burkholderiales</taxon>
        <taxon>Burkholderiaceae</taxon>
        <taxon>Burkholderia</taxon>
        <taxon>Burkholderia cepacia complex</taxon>
    </lineage>
</organism>
<protein>
    <submittedName>
        <fullName evidence="2">NACHT domain</fullName>
    </submittedName>
</protein>
<accession>A0AAE8NET4</accession>
<dbReference type="InterPro" id="IPR007111">
    <property type="entry name" value="NACHT_NTPase"/>
</dbReference>
<comment type="caution">
    <text evidence="2">The sequence shown here is derived from an EMBL/GenBank/DDBJ whole genome shotgun (WGS) entry which is preliminary data.</text>
</comment>